<organism evidence="1">
    <name type="scientific">Myoviridae sp. ctMvU7</name>
    <dbReference type="NCBI Taxonomy" id="2826642"/>
    <lineage>
        <taxon>Viruses</taxon>
        <taxon>Duplodnaviria</taxon>
        <taxon>Heunggongvirae</taxon>
        <taxon>Uroviricota</taxon>
        <taxon>Caudoviricetes</taxon>
    </lineage>
</organism>
<reference evidence="1" key="1">
    <citation type="journal article" date="2021" name="Proc. Natl. Acad. Sci. U.S.A.">
        <title>A Catalog of Tens of Thousands of Viruses from Human Metagenomes Reveals Hidden Associations with Chronic Diseases.</title>
        <authorList>
            <person name="Tisza M.J."/>
            <person name="Buck C.B."/>
        </authorList>
    </citation>
    <scope>NUCLEOTIDE SEQUENCE</scope>
    <source>
        <strain evidence="1">CtMvU7</strain>
    </source>
</reference>
<sequence>MLNPYAVMYDSTMDVYRYQDAKDDDGYDSSGECCIASGVKCRYSISGQSLAGSPAPSLQASNQLFCGLETDIREGDKVVVTLRNGQQAKLRVGEVHPYSFQYQCRVERDEKA</sequence>
<dbReference type="Gene3D" id="2.40.10.370">
    <property type="entry name" value="Protein of unknown function DUF3599"/>
    <property type="match status" value="1"/>
</dbReference>
<protein>
    <submittedName>
        <fullName evidence="1">Uncharacterized protein</fullName>
    </submittedName>
</protein>
<accession>A0A8S5M7Q2</accession>
<evidence type="ECO:0000313" key="1">
    <source>
        <dbReference type="EMBL" id="DAD78244.1"/>
    </source>
</evidence>
<dbReference type="EMBL" id="BK014840">
    <property type="protein sequence ID" value="DAD78244.1"/>
    <property type="molecule type" value="Genomic_DNA"/>
</dbReference>
<name>A0A8S5M7Q2_9CAUD</name>
<dbReference type="InterPro" id="IPR038667">
    <property type="entry name" value="XkdH-like_sf"/>
</dbReference>
<proteinExistence type="predicted"/>